<dbReference type="PANTHER" id="PTHR12053">
    <property type="entry name" value="PROTEASE FAMILY M28 PLASMA GLUTAMATE CARBOXYPEPTIDASE-RELATED"/>
    <property type="match status" value="1"/>
</dbReference>
<dbReference type="GO" id="GO:0005576">
    <property type="term" value="C:extracellular region"/>
    <property type="evidence" value="ECO:0007669"/>
    <property type="project" value="UniProtKB-SubCell"/>
</dbReference>
<evidence type="ECO:0000256" key="5">
    <source>
        <dbReference type="ARBA" id="ARBA00014116"/>
    </source>
</evidence>
<evidence type="ECO:0000256" key="16">
    <source>
        <dbReference type="ARBA" id="ARBA00023145"/>
    </source>
</evidence>
<evidence type="ECO:0000256" key="21">
    <source>
        <dbReference type="SAM" id="SignalP"/>
    </source>
</evidence>
<evidence type="ECO:0000256" key="12">
    <source>
        <dbReference type="ARBA" id="ARBA00022824"/>
    </source>
</evidence>
<keyword evidence="14" id="KW-0333">Golgi apparatus</keyword>
<evidence type="ECO:0000259" key="22">
    <source>
        <dbReference type="Pfam" id="PF04389"/>
    </source>
</evidence>
<evidence type="ECO:0000256" key="17">
    <source>
        <dbReference type="ARBA" id="ARBA00023180"/>
    </source>
</evidence>
<dbReference type="Gene3D" id="3.40.630.10">
    <property type="entry name" value="Zn peptidases"/>
    <property type="match status" value="1"/>
</dbReference>
<evidence type="ECO:0000256" key="19">
    <source>
        <dbReference type="ARBA" id="ARBA00025833"/>
    </source>
</evidence>
<dbReference type="GO" id="GO:0046872">
    <property type="term" value="F:metal ion binding"/>
    <property type="evidence" value="ECO:0007669"/>
    <property type="project" value="UniProtKB-KW"/>
</dbReference>
<feature type="signal peptide" evidence="21">
    <location>
        <begin position="1"/>
        <end position="17"/>
    </location>
</feature>
<keyword evidence="11 23" id="KW-0378">Hydrolase</keyword>
<keyword evidence="7" id="KW-0121">Carboxypeptidase</keyword>
<dbReference type="EMBL" id="SZQL01000038">
    <property type="protein sequence ID" value="TKK64251.1"/>
    <property type="molecule type" value="Genomic_DNA"/>
</dbReference>
<sequence>MKKILFLSLFLPAIIHAQSDDSVFIHQLSNYILSSDSPYNDLFYLTKRIGGRLAGSPQMVQAEAWGAKTLQQAGADAVFAQACQVPHWVRGGKDKAAVSFVTNGGQKQSKAIAVLALGNSVGTGPQGIIAPVLRVKSFDDLESKKDSVKGKIVFYDVPFDDTLVFTFRAYGKNVIYRGQGASRAAKYGALAVLVRSMSNSVDNYPHTGSMHYTDSLPKIPAAAVGLRDVKYIDSLFDAGKAVSASLFTYGKMLPDTTGHNIIGELKGQDNGIITIGGHLDSWDVNEGATDDGAGIVQTITILRAFKALNYQPKHTIRFVLFANEENGTRGAKKYAEAAKEANEKHLFALESDAGGFTPRGFSLMAADSVIDKLNSWLPLFKLYGVTDFVNEGAGADVTPLYTLLNTPVAELRPDSQRYFDVHHAPNDVLENVNIRELKLGAINMAALIYLIDKYGL</sequence>
<dbReference type="PANTHER" id="PTHR12053:SF3">
    <property type="entry name" value="CARBOXYPEPTIDASE Q"/>
    <property type="match status" value="1"/>
</dbReference>
<keyword evidence="6" id="KW-0964">Secreted</keyword>
<dbReference type="GO" id="GO:0005764">
    <property type="term" value="C:lysosome"/>
    <property type="evidence" value="ECO:0007669"/>
    <property type="project" value="UniProtKB-SubCell"/>
</dbReference>
<keyword evidence="17" id="KW-0325">Glycoprotein</keyword>
<dbReference type="OrthoDB" id="9769665at2"/>
<keyword evidence="9" id="KW-0479">Metal-binding</keyword>
<feature type="domain" description="Peptidase M28" evidence="22">
    <location>
        <begin position="260"/>
        <end position="441"/>
    </location>
</feature>
<evidence type="ECO:0000256" key="14">
    <source>
        <dbReference type="ARBA" id="ARBA00023034"/>
    </source>
</evidence>
<comment type="subunit">
    <text evidence="19">Homodimer. The monomeric form is inactive while the homodimer is active.</text>
</comment>
<proteinExistence type="predicted"/>
<evidence type="ECO:0000256" key="8">
    <source>
        <dbReference type="ARBA" id="ARBA00022670"/>
    </source>
</evidence>
<gene>
    <name evidence="23" type="ORF">FC093_22985</name>
</gene>
<keyword evidence="15" id="KW-0482">Metalloprotease</keyword>
<evidence type="ECO:0000256" key="15">
    <source>
        <dbReference type="ARBA" id="ARBA00023049"/>
    </source>
</evidence>
<dbReference type="Proteomes" id="UP000305848">
    <property type="component" value="Unassembled WGS sequence"/>
</dbReference>
<evidence type="ECO:0000256" key="11">
    <source>
        <dbReference type="ARBA" id="ARBA00022801"/>
    </source>
</evidence>
<dbReference type="SUPFAM" id="SSF53187">
    <property type="entry name" value="Zn-dependent exopeptidases"/>
    <property type="match status" value="1"/>
</dbReference>
<evidence type="ECO:0000313" key="24">
    <source>
        <dbReference type="Proteomes" id="UP000305848"/>
    </source>
</evidence>
<evidence type="ECO:0000256" key="10">
    <source>
        <dbReference type="ARBA" id="ARBA00022729"/>
    </source>
</evidence>
<keyword evidence="16" id="KW-0865">Zymogen</keyword>
<dbReference type="Pfam" id="PF04389">
    <property type="entry name" value="Peptidase_M28"/>
    <property type="match status" value="1"/>
</dbReference>
<dbReference type="GO" id="GO:0004180">
    <property type="term" value="F:carboxypeptidase activity"/>
    <property type="evidence" value="ECO:0007669"/>
    <property type="project" value="UniProtKB-KW"/>
</dbReference>
<feature type="chain" id="PRO_5020699128" description="Carboxypeptidase Q" evidence="21">
    <location>
        <begin position="18"/>
        <end position="456"/>
    </location>
</feature>
<dbReference type="Gene3D" id="3.50.30.30">
    <property type="match status" value="1"/>
</dbReference>
<name>A0A4U3KQ47_9BACT</name>
<accession>A0A4U3KQ47</accession>
<dbReference type="InterPro" id="IPR007484">
    <property type="entry name" value="Peptidase_M28"/>
</dbReference>
<evidence type="ECO:0000256" key="20">
    <source>
        <dbReference type="ARBA" id="ARBA00033328"/>
    </source>
</evidence>
<evidence type="ECO:0000256" key="6">
    <source>
        <dbReference type="ARBA" id="ARBA00022525"/>
    </source>
</evidence>
<evidence type="ECO:0000313" key="23">
    <source>
        <dbReference type="EMBL" id="TKK64251.1"/>
    </source>
</evidence>
<keyword evidence="8" id="KW-0645">Protease</keyword>
<dbReference type="RefSeq" id="WP_137264171.1">
    <property type="nucleotide sequence ID" value="NZ_SZQL01000038.1"/>
</dbReference>
<evidence type="ECO:0000256" key="2">
    <source>
        <dbReference type="ARBA" id="ARBA00004371"/>
    </source>
</evidence>
<evidence type="ECO:0000256" key="13">
    <source>
        <dbReference type="ARBA" id="ARBA00022833"/>
    </source>
</evidence>
<protein>
    <recommendedName>
        <fullName evidence="5">Carboxypeptidase Q</fullName>
    </recommendedName>
    <alternativeName>
        <fullName evidence="20">Plasma glutamate carboxypeptidase</fullName>
    </alternativeName>
</protein>
<keyword evidence="13" id="KW-0862">Zinc</keyword>
<evidence type="ECO:0000256" key="4">
    <source>
        <dbReference type="ARBA" id="ARBA00004613"/>
    </source>
</evidence>
<evidence type="ECO:0000256" key="9">
    <source>
        <dbReference type="ARBA" id="ARBA00022723"/>
    </source>
</evidence>
<comment type="subcellular location">
    <subcellularLocation>
        <location evidence="1">Endoplasmic reticulum</location>
    </subcellularLocation>
    <subcellularLocation>
        <location evidence="3">Golgi apparatus</location>
    </subcellularLocation>
    <subcellularLocation>
        <location evidence="2">Lysosome</location>
    </subcellularLocation>
    <subcellularLocation>
        <location evidence="4">Secreted</location>
    </subcellularLocation>
</comment>
<dbReference type="InterPro" id="IPR039866">
    <property type="entry name" value="CPQ"/>
</dbReference>
<keyword evidence="12" id="KW-0256">Endoplasmic reticulum</keyword>
<keyword evidence="24" id="KW-1185">Reference proteome</keyword>
<evidence type="ECO:0000256" key="3">
    <source>
        <dbReference type="ARBA" id="ARBA00004555"/>
    </source>
</evidence>
<dbReference type="GO" id="GO:0006508">
    <property type="term" value="P:proteolysis"/>
    <property type="evidence" value="ECO:0007669"/>
    <property type="project" value="UniProtKB-KW"/>
</dbReference>
<dbReference type="GO" id="GO:0070573">
    <property type="term" value="F:metallodipeptidase activity"/>
    <property type="evidence" value="ECO:0007669"/>
    <property type="project" value="InterPro"/>
</dbReference>
<keyword evidence="18" id="KW-0458">Lysosome</keyword>
<keyword evidence="10 21" id="KW-0732">Signal</keyword>
<dbReference type="AlphaFoldDB" id="A0A4U3KQ47"/>
<evidence type="ECO:0000256" key="1">
    <source>
        <dbReference type="ARBA" id="ARBA00004240"/>
    </source>
</evidence>
<reference evidence="23 24" key="1">
    <citation type="submission" date="2019-05" db="EMBL/GenBank/DDBJ databases">
        <title>Panacibacter sp. strain 17mud1-8 Genome sequencing and assembly.</title>
        <authorList>
            <person name="Chhetri G."/>
        </authorList>
    </citation>
    <scope>NUCLEOTIDE SEQUENCE [LARGE SCALE GENOMIC DNA]</scope>
    <source>
        <strain evidence="23 24">17mud1-8</strain>
    </source>
</reference>
<evidence type="ECO:0000256" key="7">
    <source>
        <dbReference type="ARBA" id="ARBA00022645"/>
    </source>
</evidence>
<evidence type="ECO:0000256" key="18">
    <source>
        <dbReference type="ARBA" id="ARBA00023228"/>
    </source>
</evidence>
<organism evidence="23 24">
    <name type="scientific">Ilyomonas limi</name>
    <dbReference type="NCBI Taxonomy" id="2575867"/>
    <lineage>
        <taxon>Bacteria</taxon>
        <taxon>Pseudomonadati</taxon>
        <taxon>Bacteroidota</taxon>
        <taxon>Chitinophagia</taxon>
        <taxon>Chitinophagales</taxon>
        <taxon>Chitinophagaceae</taxon>
        <taxon>Ilyomonas</taxon>
    </lineage>
</organism>
<comment type="caution">
    <text evidence="23">The sequence shown here is derived from an EMBL/GenBank/DDBJ whole genome shotgun (WGS) entry which is preliminary data.</text>
</comment>